<comment type="caution">
    <text evidence="1">The sequence shown here is derived from an EMBL/GenBank/DDBJ whole genome shotgun (WGS) entry which is preliminary data.</text>
</comment>
<accession>X1DJ14</accession>
<dbReference type="AlphaFoldDB" id="X1DJ14"/>
<organism evidence="1">
    <name type="scientific">marine sediment metagenome</name>
    <dbReference type="NCBI Taxonomy" id="412755"/>
    <lineage>
        <taxon>unclassified sequences</taxon>
        <taxon>metagenomes</taxon>
        <taxon>ecological metagenomes</taxon>
    </lineage>
</organism>
<proteinExistence type="predicted"/>
<feature type="non-terminal residue" evidence="1">
    <location>
        <position position="40"/>
    </location>
</feature>
<evidence type="ECO:0000313" key="1">
    <source>
        <dbReference type="EMBL" id="GAH20891.1"/>
    </source>
</evidence>
<gene>
    <name evidence="1" type="ORF">S01H4_67227</name>
</gene>
<reference evidence="1" key="1">
    <citation type="journal article" date="2014" name="Front. Microbiol.">
        <title>High frequency of phylogenetically diverse reductive dehalogenase-homologous genes in deep subseafloor sedimentary metagenomes.</title>
        <authorList>
            <person name="Kawai M."/>
            <person name="Futagami T."/>
            <person name="Toyoda A."/>
            <person name="Takaki Y."/>
            <person name="Nishi S."/>
            <person name="Hori S."/>
            <person name="Arai W."/>
            <person name="Tsubouchi T."/>
            <person name="Morono Y."/>
            <person name="Uchiyama I."/>
            <person name="Ito T."/>
            <person name="Fujiyama A."/>
            <person name="Inagaki F."/>
            <person name="Takami H."/>
        </authorList>
    </citation>
    <scope>NUCLEOTIDE SEQUENCE</scope>
    <source>
        <strain evidence="1">Expedition CK06-06</strain>
    </source>
</reference>
<dbReference type="EMBL" id="BART01042148">
    <property type="protein sequence ID" value="GAH20891.1"/>
    <property type="molecule type" value="Genomic_DNA"/>
</dbReference>
<feature type="non-terminal residue" evidence="1">
    <location>
        <position position="1"/>
    </location>
</feature>
<sequence length="40" mass="4862">PLLYKLLYDYSDTWISERAHMPNSKRETDLHTKFNMPVYS</sequence>
<name>X1DJ14_9ZZZZ</name>
<protein>
    <submittedName>
        <fullName evidence="1">Uncharacterized protein</fullName>
    </submittedName>
</protein>